<dbReference type="GeneID" id="108830333"/>
<dbReference type="RefSeq" id="XP_056841982.1">
    <property type="nucleotide sequence ID" value="XM_056986002.1"/>
</dbReference>
<dbReference type="AlphaFoldDB" id="A0A9W3BRS7"/>
<evidence type="ECO:0000313" key="2">
    <source>
        <dbReference type="RefSeq" id="XP_056841982.1"/>
    </source>
</evidence>
<name>A0A9W3BRS7_RAPSA</name>
<dbReference type="Proteomes" id="UP000504610">
    <property type="component" value="Chromosome 5"/>
</dbReference>
<gene>
    <name evidence="2" type="primary">LOC108830333</name>
</gene>
<proteinExistence type="predicted"/>
<sequence>MVEETHRKGFDNESFTFNAREKDRRAAAGDSGKLRHEDMVLQKQRYVKVIVSVYNCKRYDYKTEEEENEYVEDKVSQEDVETFCNNTSTPLRLQPERMMKLESRAITQCLLEDEDIIE</sequence>
<reference evidence="2" key="2">
    <citation type="submission" date="2025-08" db="UniProtKB">
        <authorList>
            <consortium name="RefSeq"/>
        </authorList>
    </citation>
    <scope>IDENTIFICATION</scope>
    <source>
        <tissue evidence="2">Leaf</tissue>
    </source>
</reference>
<protein>
    <submittedName>
        <fullName evidence="2">Uncharacterized protein LOC108830333 isoform X3</fullName>
    </submittedName>
</protein>
<reference evidence="1" key="1">
    <citation type="journal article" date="2019" name="Database">
        <title>The radish genome database (RadishGD): an integrated information resource for radish genomics.</title>
        <authorList>
            <person name="Yu H.J."/>
            <person name="Baek S."/>
            <person name="Lee Y.J."/>
            <person name="Cho A."/>
            <person name="Mun J.H."/>
        </authorList>
    </citation>
    <scope>NUCLEOTIDE SEQUENCE [LARGE SCALE GENOMIC DNA]</scope>
    <source>
        <strain evidence="1">cv. WK10039</strain>
    </source>
</reference>
<organism evidence="1 2">
    <name type="scientific">Raphanus sativus</name>
    <name type="common">Radish</name>
    <name type="synonym">Raphanus raphanistrum var. sativus</name>
    <dbReference type="NCBI Taxonomy" id="3726"/>
    <lineage>
        <taxon>Eukaryota</taxon>
        <taxon>Viridiplantae</taxon>
        <taxon>Streptophyta</taxon>
        <taxon>Embryophyta</taxon>
        <taxon>Tracheophyta</taxon>
        <taxon>Spermatophyta</taxon>
        <taxon>Magnoliopsida</taxon>
        <taxon>eudicotyledons</taxon>
        <taxon>Gunneridae</taxon>
        <taxon>Pentapetalae</taxon>
        <taxon>rosids</taxon>
        <taxon>malvids</taxon>
        <taxon>Brassicales</taxon>
        <taxon>Brassicaceae</taxon>
        <taxon>Brassiceae</taxon>
        <taxon>Raphanus</taxon>
    </lineage>
</organism>
<evidence type="ECO:0000313" key="1">
    <source>
        <dbReference type="Proteomes" id="UP000504610"/>
    </source>
</evidence>
<accession>A0A9W3BRS7</accession>
<keyword evidence="1" id="KW-1185">Reference proteome</keyword>